<name>A0A1Q5T6W6_9EURO</name>
<keyword evidence="2" id="KW-1185">Reference proteome</keyword>
<sequence>MNLLHAPIKRIAEVMGDEVLQESPLRMQLSIGTKLWAEGIRVNTICPGVVKTALLTDELQSSFPGETIIPLEVVTGPMCLEEEAPLSMSIEPMPNRSS</sequence>
<proteinExistence type="predicted"/>
<reference evidence="1 2" key="1">
    <citation type="submission" date="2016-10" db="EMBL/GenBank/DDBJ databases">
        <title>Genome sequence of the ascomycete fungus Penicillium subrubescens.</title>
        <authorList>
            <person name="De Vries R.P."/>
            <person name="Peng M."/>
            <person name="Dilokpimol A."/>
            <person name="Hilden K."/>
            <person name="Makela M.R."/>
            <person name="Grigoriev I."/>
            <person name="Riley R."/>
            <person name="Granchi Z."/>
        </authorList>
    </citation>
    <scope>NUCLEOTIDE SEQUENCE [LARGE SCALE GENOMIC DNA]</scope>
    <source>
        <strain evidence="1 2">CBS 132785</strain>
    </source>
</reference>
<dbReference type="EMBL" id="MNBE01000701">
    <property type="protein sequence ID" value="OKO95918.1"/>
    <property type="molecule type" value="Genomic_DNA"/>
</dbReference>
<accession>A0A1Q5T6W6</accession>
<evidence type="ECO:0000313" key="1">
    <source>
        <dbReference type="EMBL" id="OKO95918.1"/>
    </source>
</evidence>
<gene>
    <name evidence="1" type="ORF">PENSUB_10939</name>
</gene>
<dbReference type="AlphaFoldDB" id="A0A1Q5T6W6"/>
<evidence type="ECO:0000313" key="2">
    <source>
        <dbReference type="Proteomes" id="UP000186955"/>
    </source>
</evidence>
<organism evidence="1 2">
    <name type="scientific">Penicillium subrubescens</name>
    <dbReference type="NCBI Taxonomy" id="1316194"/>
    <lineage>
        <taxon>Eukaryota</taxon>
        <taxon>Fungi</taxon>
        <taxon>Dikarya</taxon>
        <taxon>Ascomycota</taxon>
        <taxon>Pezizomycotina</taxon>
        <taxon>Eurotiomycetes</taxon>
        <taxon>Eurotiomycetidae</taxon>
        <taxon>Eurotiales</taxon>
        <taxon>Aspergillaceae</taxon>
        <taxon>Penicillium</taxon>
    </lineage>
</organism>
<protein>
    <submittedName>
        <fullName evidence="1">Uncharacterized protein</fullName>
    </submittedName>
</protein>
<dbReference type="InterPro" id="IPR036291">
    <property type="entry name" value="NAD(P)-bd_dom_sf"/>
</dbReference>
<dbReference type="Proteomes" id="UP000186955">
    <property type="component" value="Unassembled WGS sequence"/>
</dbReference>
<comment type="caution">
    <text evidence="1">The sequence shown here is derived from an EMBL/GenBank/DDBJ whole genome shotgun (WGS) entry which is preliminary data.</text>
</comment>
<dbReference type="SUPFAM" id="SSF51735">
    <property type="entry name" value="NAD(P)-binding Rossmann-fold domains"/>
    <property type="match status" value="1"/>
</dbReference>